<organism evidence="1 2">
    <name type="scientific">Streptomyces turgidiscabies (strain Car8)</name>
    <dbReference type="NCBI Taxonomy" id="698760"/>
    <lineage>
        <taxon>Bacteria</taxon>
        <taxon>Bacillati</taxon>
        <taxon>Actinomycetota</taxon>
        <taxon>Actinomycetes</taxon>
        <taxon>Kitasatosporales</taxon>
        <taxon>Streptomycetaceae</taxon>
        <taxon>Streptomyces</taxon>
    </lineage>
</organism>
<dbReference type="AlphaFoldDB" id="L7FAZ2"/>
<sequence length="19" mass="2294">MSRGSRPRRPYPSHPWGLR</sequence>
<keyword evidence="2" id="KW-1185">Reference proteome</keyword>
<reference evidence="1 2" key="1">
    <citation type="journal article" date="2011" name="Plasmid">
        <title>Streptomyces turgidiscabies Car8 contains a modular pathogenicity island that shares virulence genes with other actinobacterial plant pathogens.</title>
        <authorList>
            <person name="Huguet-Tapia J.C."/>
            <person name="Badger J.H."/>
            <person name="Loria R."/>
            <person name="Pettis G.S."/>
        </authorList>
    </citation>
    <scope>NUCLEOTIDE SEQUENCE [LARGE SCALE GENOMIC DNA]</scope>
    <source>
        <strain evidence="1 2">Car8</strain>
    </source>
</reference>
<dbReference type="Proteomes" id="UP000010931">
    <property type="component" value="Unassembled WGS sequence"/>
</dbReference>
<comment type="caution">
    <text evidence="1">The sequence shown here is derived from an EMBL/GenBank/DDBJ whole genome shotgun (WGS) entry which is preliminary data.</text>
</comment>
<dbReference type="EMBL" id="AEJB01000260">
    <property type="protein sequence ID" value="ELP67830.1"/>
    <property type="molecule type" value="Genomic_DNA"/>
</dbReference>
<protein>
    <submittedName>
        <fullName evidence="1">Uncharacterized protein</fullName>
    </submittedName>
</protein>
<evidence type="ECO:0000313" key="2">
    <source>
        <dbReference type="Proteomes" id="UP000010931"/>
    </source>
</evidence>
<gene>
    <name evidence="1" type="ORF">STRTUCAR8_04043</name>
</gene>
<feature type="non-terminal residue" evidence="1">
    <location>
        <position position="19"/>
    </location>
</feature>
<name>L7FAZ2_STRT8</name>
<proteinExistence type="predicted"/>
<evidence type="ECO:0000313" key="1">
    <source>
        <dbReference type="EMBL" id="ELP67830.1"/>
    </source>
</evidence>
<accession>L7FAZ2</accession>